<dbReference type="InterPro" id="IPR008936">
    <property type="entry name" value="Rho_GTPase_activation_prot"/>
</dbReference>
<dbReference type="PANTHER" id="PTHR15228">
    <property type="entry name" value="SPERMATHECAL PHYSIOLOGY VARIANT"/>
    <property type="match status" value="1"/>
</dbReference>
<organism evidence="3">
    <name type="scientific">Medioppia subpectinata</name>
    <dbReference type="NCBI Taxonomy" id="1979941"/>
    <lineage>
        <taxon>Eukaryota</taxon>
        <taxon>Metazoa</taxon>
        <taxon>Ecdysozoa</taxon>
        <taxon>Arthropoda</taxon>
        <taxon>Chelicerata</taxon>
        <taxon>Arachnida</taxon>
        <taxon>Acari</taxon>
        <taxon>Acariformes</taxon>
        <taxon>Sarcoptiformes</taxon>
        <taxon>Oribatida</taxon>
        <taxon>Brachypylina</taxon>
        <taxon>Oppioidea</taxon>
        <taxon>Oppiidae</taxon>
        <taxon>Medioppia</taxon>
    </lineage>
</organism>
<protein>
    <recommendedName>
        <fullName evidence="2">Rho-GAP domain-containing protein</fullName>
    </recommendedName>
</protein>
<dbReference type="AlphaFoldDB" id="A0A7R9PZ98"/>
<dbReference type="GO" id="GO:0005096">
    <property type="term" value="F:GTPase activator activity"/>
    <property type="evidence" value="ECO:0007669"/>
    <property type="project" value="UniProtKB-KW"/>
</dbReference>
<dbReference type="Gene3D" id="1.10.555.10">
    <property type="entry name" value="Rho GTPase activation protein"/>
    <property type="match status" value="1"/>
</dbReference>
<sequence>MHTCISELERRPFSKLKGIYRANGNAGRVAQICASFQCGPQFIDLRYCSHNDITDVLKIYLNKLPTPLLAAELQLELIRIAKEWPQRKVPYTKSGAIIIIFELREVVNQLPADHFIVVSYLMHHLKRLALHKREVETTESTLAVQFTTIIFKPIVELQYNAIQKIRAIELMITNASEVFGPQPNVRLQLTGKFSLK</sequence>
<dbReference type="Pfam" id="PF00620">
    <property type="entry name" value="RhoGAP"/>
    <property type="match status" value="1"/>
</dbReference>
<gene>
    <name evidence="3" type="ORF">OSB1V03_LOCUS6710</name>
</gene>
<evidence type="ECO:0000256" key="1">
    <source>
        <dbReference type="ARBA" id="ARBA00022468"/>
    </source>
</evidence>
<dbReference type="PROSITE" id="PS50238">
    <property type="entry name" value="RHOGAP"/>
    <property type="match status" value="1"/>
</dbReference>
<evidence type="ECO:0000259" key="2">
    <source>
        <dbReference type="PROSITE" id="PS50238"/>
    </source>
</evidence>
<dbReference type="GO" id="GO:0007165">
    <property type="term" value="P:signal transduction"/>
    <property type="evidence" value="ECO:0007669"/>
    <property type="project" value="InterPro"/>
</dbReference>
<dbReference type="OrthoDB" id="6499418at2759"/>
<keyword evidence="1" id="KW-0343">GTPase activation</keyword>
<dbReference type="EMBL" id="CAJPIZ010003714">
    <property type="protein sequence ID" value="CAG2106707.1"/>
    <property type="molecule type" value="Genomic_DNA"/>
</dbReference>
<evidence type="ECO:0000313" key="4">
    <source>
        <dbReference type="Proteomes" id="UP000759131"/>
    </source>
</evidence>
<reference evidence="3" key="1">
    <citation type="submission" date="2020-11" db="EMBL/GenBank/DDBJ databases">
        <authorList>
            <person name="Tran Van P."/>
        </authorList>
    </citation>
    <scope>NUCLEOTIDE SEQUENCE</scope>
</reference>
<name>A0A7R9PZ98_9ACAR</name>
<evidence type="ECO:0000313" key="3">
    <source>
        <dbReference type="EMBL" id="CAD7626277.1"/>
    </source>
</evidence>
<dbReference type="InterPro" id="IPR051025">
    <property type="entry name" value="RhoGAP"/>
</dbReference>
<dbReference type="Proteomes" id="UP000759131">
    <property type="component" value="Unassembled WGS sequence"/>
</dbReference>
<dbReference type="SMART" id="SM00324">
    <property type="entry name" value="RhoGAP"/>
    <property type="match status" value="1"/>
</dbReference>
<dbReference type="InterPro" id="IPR000198">
    <property type="entry name" value="RhoGAP_dom"/>
</dbReference>
<keyword evidence="4" id="KW-1185">Reference proteome</keyword>
<dbReference type="GO" id="GO:0051056">
    <property type="term" value="P:regulation of small GTPase mediated signal transduction"/>
    <property type="evidence" value="ECO:0007669"/>
    <property type="project" value="UniProtKB-ARBA"/>
</dbReference>
<feature type="domain" description="Rho-GAP" evidence="2">
    <location>
        <begin position="1"/>
        <end position="179"/>
    </location>
</feature>
<dbReference type="EMBL" id="OC858289">
    <property type="protein sequence ID" value="CAD7626277.1"/>
    <property type="molecule type" value="Genomic_DNA"/>
</dbReference>
<dbReference type="SUPFAM" id="SSF48350">
    <property type="entry name" value="GTPase activation domain, GAP"/>
    <property type="match status" value="1"/>
</dbReference>
<accession>A0A7R9PZ98</accession>
<dbReference type="PANTHER" id="PTHR15228:SF25">
    <property type="entry name" value="F-BAR DOMAIN-CONTAINING PROTEIN"/>
    <property type="match status" value="1"/>
</dbReference>
<proteinExistence type="predicted"/>